<comment type="caution">
    <text evidence="1">The sequence shown here is derived from an EMBL/GenBank/DDBJ whole genome shotgun (WGS) entry which is preliminary data.</text>
</comment>
<gene>
    <name evidence="1" type="ORF">IK5_05902</name>
</gene>
<dbReference type="EMBL" id="AHFG01000092">
    <property type="protein sequence ID" value="EJR62982.1"/>
    <property type="molecule type" value="Genomic_DNA"/>
</dbReference>
<name>A0A9W5KR70_BACCE</name>
<protein>
    <submittedName>
        <fullName evidence="1">Uncharacterized protein</fullName>
    </submittedName>
</protein>
<reference evidence="1 2" key="1">
    <citation type="submission" date="2012-04" db="EMBL/GenBank/DDBJ databases">
        <title>The Genome Sequence of Bacillus cereus VD154.</title>
        <authorList>
            <consortium name="The Broad Institute Genome Sequencing Platform"/>
            <consortium name="The Broad Institute Genome Sequencing Center for Infectious Disease"/>
            <person name="Feldgarden M."/>
            <person name="Van der Auwera G.A."/>
            <person name="Mahillon J."/>
            <person name="Duprez V."/>
            <person name="Timmery S."/>
            <person name="Mattelet C."/>
            <person name="Dierick K."/>
            <person name="Sun M."/>
            <person name="Yu Z."/>
            <person name="Zhu L."/>
            <person name="Hu X."/>
            <person name="Shank E.B."/>
            <person name="Swiecicka I."/>
            <person name="Hansen B.M."/>
            <person name="Andrup L."/>
            <person name="Young S.K."/>
            <person name="Zeng Q."/>
            <person name="Gargeya S."/>
            <person name="Fitzgerald M."/>
            <person name="Haas B."/>
            <person name="Abouelleil A."/>
            <person name="Alvarado L."/>
            <person name="Arachchi H.M."/>
            <person name="Berlin A."/>
            <person name="Chapman S.B."/>
            <person name="Goldberg J."/>
            <person name="Griggs A."/>
            <person name="Gujja S."/>
            <person name="Hansen M."/>
            <person name="Howarth C."/>
            <person name="Imamovic A."/>
            <person name="Larimer J."/>
            <person name="McCowen C."/>
            <person name="Montmayeur A."/>
            <person name="Murphy C."/>
            <person name="Neiman D."/>
            <person name="Pearson M."/>
            <person name="Priest M."/>
            <person name="Roberts A."/>
            <person name="Saif S."/>
            <person name="Shea T."/>
            <person name="Sisk P."/>
            <person name="Sykes S."/>
            <person name="Wortman J."/>
            <person name="Nusbaum C."/>
            <person name="Birren B."/>
        </authorList>
    </citation>
    <scope>NUCLEOTIDE SEQUENCE [LARGE SCALE GENOMIC DNA]</scope>
    <source>
        <strain evidence="1 2">VD154</strain>
    </source>
</reference>
<organism evidence="1 2">
    <name type="scientific">Bacillus cereus VD154</name>
    <dbReference type="NCBI Taxonomy" id="1053238"/>
    <lineage>
        <taxon>Bacteria</taxon>
        <taxon>Bacillati</taxon>
        <taxon>Bacillota</taxon>
        <taxon>Bacilli</taxon>
        <taxon>Bacillales</taxon>
        <taxon>Bacillaceae</taxon>
        <taxon>Bacillus</taxon>
        <taxon>Bacillus cereus group</taxon>
    </lineage>
</organism>
<proteinExistence type="predicted"/>
<evidence type="ECO:0000313" key="1">
    <source>
        <dbReference type="EMBL" id="EJR62982.1"/>
    </source>
</evidence>
<dbReference type="AlphaFoldDB" id="A0A9W5KR70"/>
<dbReference type="Proteomes" id="UP000006967">
    <property type="component" value="Unassembled WGS sequence"/>
</dbReference>
<sequence length="48" mass="5773">MLYGNNNVISYKNLDTFLNDYKQNNFITNIEYFVHGIPEINITFNIYH</sequence>
<evidence type="ECO:0000313" key="2">
    <source>
        <dbReference type="Proteomes" id="UP000006967"/>
    </source>
</evidence>
<accession>A0A9W5KR70</accession>